<evidence type="ECO:0000313" key="2">
    <source>
        <dbReference type="Proteomes" id="UP000054630"/>
    </source>
</evidence>
<protein>
    <submittedName>
        <fullName evidence="1">Uncharacterized protein</fullName>
    </submittedName>
</protein>
<dbReference type="AlphaFoldDB" id="A0A0V0RBT0"/>
<sequence>MISIPENNFYHYSIFYCIQLTAATRTVRNSQQRSSRDFPPDI</sequence>
<reference evidence="1 2" key="1">
    <citation type="submission" date="2015-01" db="EMBL/GenBank/DDBJ databases">
        <title>Evolution of Trichinella species and genotypes.</title>
        <authorList>
            <person name="Korhonen P.K."/>
            <person name="Edoardo P."/>
            <person name="Giuseppe L.R."/>
            <person name="Gasser R.B."/>
        </authorList>
    </citation>
    <scope>NUCLEOTIDE SEQUENCE [LARGE SCALE GENOMIC DNA]</scope>
    <source>
        <strain evidence="1">ISS37</strain>
    </source>
</reference>
<organism evidence="1 2">
    <name type="scientific">Trichinella nelsoni</name>
    <dbReference type="NCBI Taxonomy" id="6336"/>
    <lineage>
        <taxon>Eukaryota</taxon>
        <taxon>Metazoa</taxon>
        <taxon>Ecdysozoa</taxon>
        <taxon>Nematoda</taxon>
        <taxon>Enoplea</taxon>
        <taxon>Dorylaimia</taxon>
        <taxon>Trichinellida</taxon>
        <taxon>Trichinellidae</taxon>
        <taxon>Trichinella</taxon>
    </lineage>
</organism>
<dbReference type="OrthoDB" id="10386058at2759"/>
<dbReference type="Proteomes" id="UP000054630">
    <property type="component" value="Unassembled WGS sequence"/>
</dbReference>
<dbReference type="EMBL" id="JYDL01001063">
    <property type="protein sequence ID" value="KRX11947.1"/>
    <property type="molecule type" value="Genomic_DNA"/>
</dbReference>
<gene>
    <name evidence="1" type="ORF">T07_11145</name>
</gene>
<comment type="caution">
    <text evidence="1">The sequence shown here is derived from an EMBL/GenBank/DDBJ whole genome shotgun (WGS) entry which is preliminary data.</text>
</comment>
<evidence type="ECO:0000313" key="1">
    <source>
        <dbReference type="EMBL" id="KRX11947.1"/>
    </source>
</evidence>
<proteinExistence type="predicted"/>
<keyword evidence="2" id="KW-1185">Reference proteome</keyword>
<name>A0A0V0RBT0_9BILA</name>
<accession>A0A0V0RBT0</accession>